<dbReference type="SUPFAM" id="SSF56672">
    <property type="entry name" value="DNA/RNA polymerases"/>
    <property type="match status" value="1"/>
</dbReference>
<dbReference type="GO" id="GO:0003964">
    <property type="term" value="F:RNA-directed DNA polymerase activity"/>
    <property type="evidence" value="ECO:0007669"/>
    <property type="project" value="UniProtKB-KW"/>
</dbReference>
<dbReference type="Pfam" id="PF24626">
    <property type="entry name" value="SH3_Tf2-1"/>
    <property type="match status" value="1"/>
</dbReference>
<keyword evidence="5" id="KW-0548">Nucleotidyltransferase</keyword>
<evidence type="ECO:0000259" key="3">
    <source>
        <dbReference type="Pfam" id="PF17919"/>
    </source>
</evidence>
<protein>
    <submittedName>
        <fullName evidence="5">Reverse transcriptase</fullName>
    </submittedName>
</protein>
<feature type="region of interest" description="Disordered" evidence="2">
    <location>
        <begin position="846"/>
        <end position="895"/>
    </location>
</feature>
<evidence type="ECO:0000256" key="1">
    <source>
        <dbReference type="ARBA" id="ARBA00023268"/>
    </source>
</evidence>
<reference evidence="5" key="2">
    <citation type="submission" date="2022-01" db="EMBL/GenBank/DDBJ databases">
        <authorList>
            <person name="Yamashiro T."/>
            <person name="Shiraishi A."/>
            <person name="Satake H."/>
            <person name="Nakayama K."/>
        </authorList>
    </citation>
    <scope>NUCLEOTIDE SEQUENCE</scope>
</reference>
<evidence type="ECO:0000313" key="5">
    <source>
        <dbReference type="EMBL" id="GJT22827.1"/>
    </source>
</evidence>
<feature type="domain" description="Tf2-1-like SH3-like" evidence="4">
    <location>
        <begin position="562"/>
        <end position="627"/>
    </location>
</feature>
<dbReference type="InterPro" id="IPR056924">
    <property type="entry name" value="SH3_Tf2-1"/>
</dbReference>
<dbReference type="InterPro" id="IPR043128">
    <property type="entry name" value="Rev_trsase/Diguanyl_cyclase"/>
</dbReference>
<dbReference type="InterPro" id="IPR050951">
    <property type="entry name" value="Retrovirus_Pol_polyprotein"/>
</dbReference>
<feature type="compositionally biased region" description="Basic and acidic residues" evidence="2">
    <location>
        <begin position="1099"/>
        <end position="1109"/>
    </location>
</feature>
<dbReference type="Gene3D" id="3.10.10.10">
    <property type="entry name" value="HIV Type 1 Reverse Transcriptase, subunit A, domain 1"/>
    <property type="match status" value="1"/>
</dbReference>
<feature type="region of interest" description="Disordered" evidence="2">
    <location>
        <begin position="910"/>
        <end position="944"/>
    </location>
</feature>
<comment type="caution">
    <text evidence="5">The sequence shown here is derived from an EMBL/GenBank/DDBJ whole genome shotgun (WGS) entry which is preliminary data.</text>
</comment>
<dbReference type="PANTHER" id="PTHR37984:SF5">
    <property type="entry name" value="PROTEIN NYNRIN-LIKE"/>
    <property type="match status" value="1"/>
</dbReference>
<dbReference type="Gene3D" id="3.30.70.270">
    <property type="match status" value="1"/>
</dbReference>
<dbReference type="PANTHER" id="PTHR37984">
    <property type="entry name" value="PROTEIN CBG26694"/>
    <property type="match status" value="1"/>
</dbReference>
<keyword evidence="1" id="KW-0511">Multifunctional enzyme</keyword>
<gene>
    <name evidence="5" type="ORF">Tco_0892764</name>
</gene>
<organism evidence="5 6">
    <name type="scientific">Tanacetum coccineum</name>
    <dbReference type="NCBI Taxonomy" id="301880"/>
    <lineage>
        <taxon>Eukaryota</taxon>
        <taxon>Viridiplantae</taxon>
        <taxon>Streptophyta</taxon>
        <taxon>Embryophyta</taxon>
        <taxon>Tracheophyta</taxon>
        <taxon>Spermatophyta</taxon>
        <taxon>Magnoliopsida</taxon>
        <taxon>eudicotyledons</taxon>
        <taxon>Gunneridae</taxon>
        <taxon>Pentapetalae</taxon>
        <taxon>asterids</taxon>
        <taxon>campanulids</taxon>
        <taxon>Asterales</taxon>
        <taxon>Asteraceae</taxon>
        <taxon>Asteroideae</taxon>
        <taxon>Anthemideae</taxon>
        <taxon>Anthemidinae</taxon>
        <taxon>Tanacetum</taxon>
    </lineage>
</organism>
<feature type="region of interest" description="Disordered" evidence="2">
    <location>
        <begin position="1099"/>
        <end position="1130"/>
    </location>
</feature>
<feature type="domain" description="Reverse transcriptase/retrotransposon-derived protein RNase H-like" evidence="3">
    <location>
        <begin position="358"/>
        <end position="420"/>
    </location>
</feature>
<proteinExistence type="predicted"/>
<name>A0ABQ5C9S2_9ASTR</name>
<keyword evidence="5" id="KW-0808">Transferase</keyword>
<reference evidence="5" key="1">
    <citation type="journal article" date="2022" name="Int. J. Mol. Sci.">
        <title>Draft Genome of Tanacetum Coccineum: Genomic Comparison of Closely Related Tanacetum-Family Plants.</title>
        <authorList>
            <person name="Yamashiro T."/>
            <person name="Shiraishi A."/>
            <person name="Nakayama K."/>
            <person name="Satake H."/>
        </authorList>
    </citation>
    <scope>NUCLEOTIDE SEQUENCE</scope>
</reference>
<evidence type="ECO:0000256" key="2">
    <source>
        <dbReference type="SAM" id="MobiDB-lite"/>
    </source>
</evidence>
<dbReference type="InterPro" id="IPR043502">
    <property type="entry name" value="DNA/RNA_pol_sf"/>
</dbReference>
<feature type="region of interest" description="Disordered" evidence="2">
    <location>
        <begin position="790"/>
        <end position="813"/>
    </location>
</feature>
<keyword evidence="5" id="KW-0695">RNA-directed DNA polymerase</keyword>
<dbReference type="Pfam" id="PF17919">
    <property type="entry name" value="RT_RNaseH_2"/>
    <property type="match status" value="1"/>
</dbReference>
<sequence>MRRRYIRLEELEERRGREKREEVDPSSIYIESMRRNLKVVGDFEVEEVILDAVKKKNNPSGPSNRNMFDHGAYYGNASKLTILSKPNTPVNAPWLATLGDIKCKFKELRMEFKYKGKKVKHRGTHKSNVEWMNGKQIENSTRQVVQGEFHSMALSVYSVNTISYSNLEGMHVTVDGKIQSVLDSYEDVFGIPVELPPKRSHDHRIPLVEGALLVNIIPYRHLPTQKDAIETMVKELLEAGVIIKSHSPFASPIVMVKKKEDSWRMCVDYRSSYHQIKMNEVDIAKTAFWTHEGHVISTQGVATDPTKIQVVANWHVPSSLKQLRGFLGLTSYYRRFIKGFAMISRPLTQLLKKGTYEWNSKAQSAFEALKQAMISALVLKLPDFAKEFTIKTDASGGGIGAVLLEKGHLIAFLSKTPSAKHQLIIVDSWEQDQTMKALISKLQSSSKQQDHYTWHSQQLRRKGKLMVGNDEVLSKELLQQVHGGAVGGHLGVKVTTHKLLYGKPPPVHIPYIRGESKVDLVDKTLSEREAAVDTLKIHISRAQSGMKSHTDKRRTDKKFDCGDWVFLKLQPYKQISLRQGKQNKFSPMFFGPFKIIQRIGQVAYKLELPNDSQIPNVFHVSQLKKCRLPSPNQVCGNLPPCDNSGWANGTNEDATWESVTKLQAKFSSFDCSNAQLFDVHYDGFFMFSPLRYENGAVYELRVTKDKKYDYDGLKIVECDSDLEAMYEFADAYEIIQMIHENKRKDVGNMSYEELVSWAEEEAQHLKTPPKPTTSNAPDATLDVDEFDYGDTGASFESVDDQTGAPSQADNGTGKMIEEDNIVNKVVDKVKGLMIEEERPVPARKAMGRNKGIVIEENDNPNVMDSDSSDSEVERDQIPDYSMLYSDSESEYSDRSVDYLSEGEDELIQLRKRNSEAKRAPKVSKQKPCSDKEGGEGSSRPKTLYGLGESETILEHEEFMDDLVRKMRECDDDAELTDPFKLVETRVEKYPTHDQDTHWKMKKPKDPKKGKLSKWKRYLVPPSVPIPPVEEHLGSNQYELGHSSSTVNASKTKKRVTFKENVANGGLSISGRGRGRGPRLGRLGAWFGIHGNESDSIKNTQEETMHDSKIQESQTVQTAPTQSSQTAASDEIAVDNQDVPVNELVPREPEPRAWKNFVIPRQRGRSERILKKGLQRITRALAAQRQILTVWIEHKVNSTSFVSLCCGIRQYDV</sequence>
<dbReference type="EMBL" id="BQNB010014003">
    <property type="protein sequence ID" value="GJT22827.1"/>
    <property type="molecule type" value="Genomic_DNA"/>
</dbReference>
<feature type="compositionally biased region" description="Polar residues" evidence="2">
    <location>
        <begin position="1110"/>
        <end position="1127"/>
    </location>
</feature>
<evidence type="ECO:0000313" key="6">
    <source>
        <dbReference type="Proteomes" id="UP001151760"/>
    </source>
</evidence>
<dbReference type="Proteomes" id="UP001151760">
    <property type="component" value="Unassembled WGS sequence"/>
</dbReference>
<evidence type="ECO:0000259" key="4">
    <source>
        <dbReference type="Pfam" id="PF24626"/>
    </source>
</evidence>
<dbReference type="InterPro" id="IPR041577">
    <property type="entry name" value="RT_RNaseH_2"/>
</dbReference>
<accession>A0ABQ5C9S2</accession>
<keyword evidence="6" id="KW-1185">Reference proteome</keyword>